<sequence>MTSCNLSTVESEGLSGGLALFYFDSLSVNILSSSNRLIDVEAAIEGKSVFMTFVYGDPVHECRGIVWDHLTEMSLRRILSPGLDIALPVKFSVDSTAP</sequence>
<gene>
    <name evidence="1" type="ORF">MERR_LOCUS45794</name>
</gene>
<evidence type="ECO:0000313" key="2">
    <source>
        <dbReference type="Proteomes" id="UP000467841"/>
    </source>
</evidence>
<evidence type="ECO:0000313" key="1">
    <source>
        <dbReference type="EMBL" id="CAA7058558.1"/>
    </source>
</evidence>
<comment type="caution">
    <text evidence="1">The sequence shown here is derived from an EMBL/GenBank/DDBJ whole genome shotgun (WGS) entry which is preliminary data.</text>
</comment>
<organism evidence="1 2">
    <name type="scientific">Microthlaspi erraticum</name>
    <dbReference type="NCBI Taxonomy" id="1685480"/>
    <lineage>
        <taxon>Eukaryota</taxon>
        <taxon>Viridiplantae</taxon>
        <taxon>Streptophyta</taxon>
        <taxon>Embryophyta</taxon>
        <taxon>Tracheophyta</taxon>
        <taxon>Spermatophyta</taxon>
        <taxon>Magnoliopsida</taxon>
        <taxon>eudicotyledons</taxon>
        <taxon>Gunneridae</taxon>
        <taxon>Pentapetalae</taxon>
        <taxon>rosids</taxon>
        <taxon>malvids</taxon>
        <taxon>Brassicales</taxon>
        <taxon>Brassicaceae</taxon>
        <taxon>Coluteocarpeae</taxon>
        <taxon>Microthlaspi</taxon>
    </lineage>
</organism>
<protein>
    <submittedName>
        <fullName evidence="1">Uncharacterized protein</fullName>
    </submittedName>
</protein>
<accession>A0A6D2LEK5</accession>
<dbReference type="EMBL" id="CACVBM020001729">
    <property type="protein sequence ID" value="CAA7058558.1"/>
    <property type="molecule type" value="Genomic_DNA"/>
</dbReference>
<dbReference type="Proteomes" id="UP000467841">
    <property type="component" value="Unassembled WGS sequence"/>
</dbReference>
<name>A0A6D2LEK5_9BRAS</name>
<keyword evidence="2" id="KW-1185">Reference proteome</keyword>
<proteinExistence type="predicted"/>
<dbReference type="AlphaFoldDB" id="A0A6D2LEK5"/>
<dbReference type="OrthoDB" id="1001388at2759"/>
<reference evidence="1" key="1">
    <citation type="submission" date="2020-01" db="EMBL/GenBank/DDBJ databases">
        <authorList>
            <person name="Mishra B."/>
        </authorList>
    </citation>
    <scope>NUCLEOTIDE SEQUENCE [LARGE SCALE GENOMIC DNA]</scope>
</reference>